<proteinExistence type="predicted"/>
<dbReference type="OrthoDB" id="41390at2"/>
<dbReference type="AlphaFoldDB" id="A0A3N1D5F6"/>
<dbReference type="Proteomes" id="UP000272400">
    <property type="component" value="Unassembled WGS sequence"/>
</dbReference>
<sequence>MFLSLLSEDVKHEIHHVGSSVFYRRNQNLMREGTVLDAVRVLDSGWVKVWARRDGQEQILDLLGPGTILGELELADDQSQLCYITALTDVRATAVQPERFKALAERNPEVYRALAHAITLKFRDEHALRMAHHGTQRLRVLLVRLADRYGRPTPDGFVHVAIPITRTLLASWARLTTAASGKIVTRAFGAGVQFRPDGLLIRRACLEEPDDDL</sequence>
<dbReference type="InterPro" id="IPR000595">
    <property type="entry name" value="cNMP-bd_dom"/>
</dbReference>
<evidence type="ECO:0000313" key="3">
    <source>
        <dbReference type="Proteomes" id="UP000272400"/>
    </source>
</evidence>
<dbReference type="EMBL" id="RJKE01000001">
    <property type="protein sequence ID" value="ROO88781.1"/>
    <property type="molecule type" value="Genomic_DNA"/>
</dbReference>
<dbReference type="RefSeq" id="WP_123667977.1">
    <property type="nucleotide sequence ID" value="NZ_RJKE01000001.1"/>
</dbReference>
<dbReference type="Pfam" id="PF00027">
    <property type="entry name" value="cNMP_binding"/>
    <property type="match status" value="1"/>
</dbReference>
<organism evidence="2 3">
    <name type="scientific">Actinocorallia herbida</name>
    <dbReference type="NCBI Taxonomy" id="58109"/>
    <lineage>
        <taxon>Bacteria</taxon>
        <taxon>Bacillati</taxon>
        <taxon>Actinomycetota</taxon>
        <taxon>Actinomycetes</taxon>
        <taxon>Streptosporangiales</taxon>
        <taxon>Thermomonosporaceae</taxon>
        <taxon>Actinocorallia</taxon>
    </lineage>
</organism>
<dbReference type="InterPro" id="IPR018490">
    <property type="entry name" value="cNMP-bd_dom_sf"/>
</dbReference>
<gene>
    <name evidence="2" type="ORF">EDD29_6460</name>
</gene>
<reference evidence="2 3" key="1">
    <citation type="submission" date="2018-11" db="EMBL/GenBank/DDBJ databases">
        <title>Sequencing the genomes of 1000 actinobacteria strains.</title>
        <authorList>
            <person name="Klenk H.-P."/>
        </authorList>
    </citation>
    <scope>NUCLEOTIDE SEQUENCE [LARGE SCALE GENOMIC DNA]</scope>
    <source>
        <strain evidence="2 3">DSM 44254</strain>
    </source>
</reference>
<dbReference type="PROSITE" id="PS50042">
    <property type="entry name" value="CNMP_BINDING_3"/>
    <property type="match status" value="1"/>
</dbReference>
<dbReference type="Gene3D" id="2.60.120.10">
    <property type="entry name" value="Jelly Rolls"/>
    <property type="match status" value="1"/>
</dbReference>
<evidence type="ECO:0000259" key="1">
    <source>
        <dbReference type="PROSITE" id="PS50042"/>
    </source>
</evidence>
<dbReference type="SMART" id="SM00100">
    <property type="entry name" value="cNMP"/>
    <property type="match status" value="1"/>
</dbReference>
<keyword evidence="3" id="KW-1185">Reference proteome</keyword>
<dbReference type="CDD" id="cd00038">
    <property type="entry name" value="CAP_ED"/>
    <property type="match status" value="1"/>
</dbReference>
<comment type="caution">
    <text evidence="2">The sequence shown here is derived from an EMBL/GenBank/DDBJ whole genome shotgun (WGS) entry which is preliminary data.</text>
</comment>
<protein>
    <submittedName>
        <fullName evidence="2">CRP-like cAMP-binding protein</fullName>
    </submittedName>
</protein>
<dbReference type="SUPFAM" id="SSF51206">
    <property type="entry name" value="cAMP-binding domain-like"/>
    <property type="match status" value="1"/>
</dbReference>
<name>A0A3N1D5F6_9ACTN</name>
<dbReference type="InterPro" id="IPR014710">
    <property type="entry name" value="RmlC-like_jellyroll"/>
</dbReference>
<evidence type="ECO:0000313" key="2">
    <source>
        <dbReference type="EMBL" id="ROO88781.1"/>
    </source>
</evidence>
<accession>A0A3N1D5F6</accession>
<feature type="domain" description="Cyclic nucleotide-binding" evidence="1">
    <location>
        <begin position="2"/>
        <end position="121"/>
    </location>
</feature>